<reference evidence="10" key="1">
    <citation type="submission" date="2020-03" db="EMBL/GenBank/DDBJ databases">
        <title>Transcriptomic Profiling of the Digestive Tract of the Rat Flea, Xenopsylla cheopis, Following Blood Feeding and Infection with Yersinia pestis.</title>
        <authorList>
            <person name="Bland D.M."/>
            <person name="Martens C.A."/>
            <person name="Virtaneva K."/>
            <person name="Kanakabandi K."/>
            <person name="Long D."/>
            <person name="Rosenke R."/>
            <person name="Saturday G.A."/>
            <person name="Hoyt F.H."/>
            <person name="Bruno D.P."/>
            <person name="Ribeiro J.M.C."/>
            <person name="Hinnebusch J."/>
        </authorList>
    </citation>
    <scope>NUCLEOTIDE SEQUENCE</scope>
</reference>
<comment type="subcellular location">
    <subcellularLocation>
        <location evidence="1">Nucleus</location>
    </subcellularLocation>
</comment>
<dbReference type="GO" id="GO:0003700">
    <property type="term" value="F:DNA-binding transcription factor activity"/>
    <property type="evidence" value="ECO:0007669"/>
    <property type="project" value="InterPro"/>
</dbReference>
<evidence type="ECO:0000256" key="5">
    <source>
        <dbReference type="ARBA" id="ARBA00023159"/>
    </source>
</evidence>
<protein>
    <submittedName>
        <fullName evidence="10">Putative camp-responsive element-binding protein-like 2-like isoform x1 tabanus bromius</fullName>
    </submittedName>
</protein>
<accession>A0A6M2DJ30</accession>
<evidence type="ECO:0000259" key="9">
    <source>
        <dbReference type="Pfam" id="PF07716"/>
    </source>
</evidence>
<dbReference type="GO" id="GO:0003677">
    <property type="term" value="F:DNA binding"/>
    <property type="evidence" value="ECO:0007669"/>
    <property type="project" value="UniProtKB-KW"/>
</dbReference>
<feature type="domain" description="BZIP" evidence="9">
    <location>
        <begin position="41"/>
        <end position="88"/>
    </location>
</feature>
<keyword evidence="4" id="KW-0238">DNA-binding</keyword>
<dbReference type="InterPro" id="IPR039250">
    <property type="entry name" value="CREBL2/REPTOR-BP"/>
</dbReference>
<dbReference type="Pfam" id="PF07716">
    <property type="entry name" value="bZIP_2"/>
    <property type="match status" value="1"/>
</dbReference>
<dbReference type="PANTHER" id="PTHR21051:SF4">
    <property type="entry name" value="CAMP-RESPONSIVE ELEMENT-BINDING PROTEIN-LIKE 2"/>
    <property type="match status" value="1"/>
</dbReference>
<keyword evidence="5" id="KW-0010">Activator</keyword>
<evidence type="ECO:0000256" key="7">
    <source>
        <dbReference type="ARBA" id="ARBA00023242"/>
    </source>
</evidence>
<evidence type="ECO:0000256" key="6">
    <source>
        <dbReference type="ARBA" id="ARBA00023163"/>
    </source>
</evidence>
<dbReference type="AlphaFoldDB" id="A0A6M2DJ30"/>
<keyword evidence="7" id="KW-0539">Nucleus</keyword>
<dbReference type="InterPro" id="IPR046347">
    <property type="entry name" value="bZIP_sf"/>
</dbReference>
<dbReference type="CDD" id="cd14709">
    <property type="entry name" value="bZIP_CREBL2"/>
    <property type="match status" value="1"/>
</dbReference>
<proteinExistence type="inferred from homology"/>
<evidence type="ECO:0000256" key="2">
    <source>
        <dbReference type="ARBA" id="ARBA00009050"/>
    </source>
</evidence>
<evidence type="ECO:0000256" key="4">
    <source>
        <dbReference type="ARBA" id="ARBA00023125"/>
    </source>
</evidence>
<evidence type="ECO:0000313" key="10">
    <source>
        <dbReference type="EMBL" id="NOV45061.1"/>
    </source>
</evidence>
<evidence type="ECO:0000256" key="1">
    <source>
        <dbReference type="ARBA" id="ARBA00004123"/>
    </source>
</evidence>
<sequence>MDCENLSTLDDDDSIRIDRKECGKRGRKPGRKSSAEKVDVKAKLERSRQSARECRARKKLRYQYLEELVADREKAVFALRKELEKYKLWAVELDEDRIPEGFQSLLEEMGAVKQENITE</sequence>
<dbReference type="Gene3D" id="1.20.5.170">
    <property type="match status" value="1"/>
</dbReference>
<keyword evidence="6" id="KW-0804">Transcription</keyword>
<comment type="similarity">
    <text evidence="2">Belongs to the bZIP family. ATF subfamily.</text>
</comment>
<dbReference type="PANTHER" id="PTHR21051">
    <property type="entry name" value="CAMP-RESPONSIVE ELEMENT-BINDING PROTEIN-LIKE 2"/>
    <property type="match status" value="1"/>
</dbReference>
<dbReference type="InterPro" id="IPR004827">
    <property type="entry name" value="bZIP"/>
</dbReference>
<evidence type="ECO:0000256" key="8">
    <source>
        <dbReference type="SAM" id="MobiDB-lite"/>
    </source>
</evidence>
<organism evidence="10">
    <name type="scientific">Xenopsylla cheopis</name>
    <name type="common">Oriental rat flea</name>
    <name type="synonym">Pulex cheopis</name>
    <dbReference type="NCBI Taxonomy" id="163159"/>
    <lineage>
        <taxon>Eukaryota</taxon>
        <taxon>Metazoa</taxon>
        <taxon>Ecdysozoa</taxon>
        <taxon>Arthropoda</taxon>
        <taxon>Hexapoda</taxon>
        <taxon>Insecta</taxon>
        <taxon>Pterygota</taxon>
        <taxon>Neoptera</taxon>
        <taxon>Endopterygota</taxon>
        <taxon>Siphonaptera</taxon>
        <taxon>Pulicidae</taxon>
        <taxon>Xenopsyllinae</taxon>
        <taxon>Xenopsylla</taxon>
    </lineage>
</organism>
<feature type="region of interest" description="Disordered" evidence="8">
    <location>
        <begin position="20"/>
        <end position="48"/>
    </location>
</feature>
<evidence type="ECO:0000256" key="3">
    <source>
        <dbReference type="ARBA" id="ARBA00023015"/>
    </source>
</evidence>
<keyword evidence="3" id="KW-0805">Transcription regulation</keyword>
<dbReference type="SUPFAM" id="SSF57959">
    <property type="entry name" value="Leucine zipper domain"/>
    <property type="match status" value="1"/>
</dbReference>
<feature type="compositionally biased region" description="Basic and acidic residues" evidence="8">
    <location>
        <begin position="33"/>
        <end position="48"/>
    </location>
</feature>
<name>A0A6M2DJ30_XENCH</name>
<dbReference type="GO" id="GO:0005634">
    <property type="term" value="C:nucleus"/>
    <property type="evidence" value="ECO:0007669"/>
    <property type="project" value="UniProtKB-SubCell"/>
</dbReference>
<dbReference type="EMBL" id="GIIL01001335">
    <property type="protein sequence ID" value="NOV45061.1"/>
    <property type="molecule type" value="Transcribed_RNA"/>
</dbReference>